<evidence type="ECO:0000313" key="5">
    <source>
        <dbReference type="Proteomes" id="UP000036045"/>
    </source>
</evidence>
<dbReference type="Proteomes" id="UP000036045">
    <property type="component" value="Unassembled WGS sequence"/>
</dbReference>
<dbReference type="RefSeq" id="WP_047944121.1">
    <property type="nucleotide sequence ID" value="NZ_JADYUA010000031.1"/>
</dbReference>
<comment type="caution">
    <text evidence="4">The sequence shown here is derived from an EMBL/GenBank/DDBJ whole genome shotgun (WGS) entry which is preliminary data.</text>
</comment>
<dbReference type="PATRIC" id="fig|1397.4.peg.2846"/>
<sequence>MNQKIAIMTLSIILLFFTAYSTASAKVSLGKTGGSSVKSSSINSGKVSSVKSKNNTKTNAKTSPSNIKSKNAAANATKGKNKYKGQAYYKGNNFSKTLLTAAGVYLILDSVTNEGDPIYVSAETGEPVKVEELKDVKAVEDTEPITEEEKEEASKKVNSYYELIRQGNYGTAIKELLLSKPEIESQLVPEEKRNTSDIQQVIKQISQFYTSKVNSVATFSIEDAKEIDGRSILFTASLTDSKKYTYQERIVAIKFENQWYLTFELVDDAVNQVIDKHDLTPREVVTKYYKEVINANYGAASTLVSKNQSFTKGKTDEEIKTEMIEAFSENENPLSSIDILKEKKENDQMYSFTVNLTHLYPGFFDDYIEKTTEVEIKALYEGGMWKLNFDDEKKASSKNESPFLSLDDLKILLHIVFIGALCISIAIMLSNGLKDRKKLKMAIIKGRR</sequence>
<accession>A0A0J1IA77</accession>
<feature type="signal peptide" evidence="3">
    <location>
        <begin position="1"/>
        <end position="25"/>
    </location>
</feature>
<feature type="chain" id="PRO_5005253101" evidence="3">
    <location>
        <begin position="26"/>
        <end position="448"/>
    </location>
</feature>
<dbReference type="AlphaFoldDB" id="A0A0J1IA77"/>
<dbReference type="OrthoDB" id="9917249at2"/>
<protein>
    <submittedName>
        <fullName evidence="4">Uncharacterized protein</fullName>
    </submittedName>
</protein>
<evidence type="ECO:0000313" key="4">
    <source>
        <dbReference type="EMBL" id="KLV22859.1"/>
    </source>
</evidence>
<proteinExistence type="predicted"/>
<gene>
    <name evidence="4" type="ORF">ABW02_20435</name>
</gene>
<evidence type="ECO:0000256" key="1">
    <source>
        <dbReference type="SAM" id="MobiDB-lite"/>
    </source>
</evidence>
<reference evidence="4 5" key="1">
    <citation type="submission" date="2015-05" db="EMBL/GenBank/DDBJ databases">
        <title>Whole genome sequence and identification of bacterial endophytes from Costus igneus.</title>
        <authorList>
            <person name="Lee Y.P."/>
            <person name="Gan H.M."/>
            <person name="Eng W."/>
            <person name="Wheatley M.S."/>
            <person name="Caraballo A."/>
            <person name="Polter S."/>
            <person name="Savka M.A."/>
            <person name="Hudson A.O."/>
        </authorList>
    </citation>
    <scope>NUCLEOTIDE SEQUENCE [LARGE SCALE GENOMIC DNA]</scope>
    <source>
        <strain evidence="4 5">RIT379</strain>
    </source>
</reference>
<feature type="region of interest" description="Disordered" evidence="1">
    <location>
        <begin position="29"/>
        <end position="78"/>
    </location>
</feature>
<dbReference type="EMBL" id="LDPH01000028">
    <property type="protein sequence ID" value="KLV22859.1"/>
    <property type="molecule type" value="Genomic_DNA"/>
</dbReference>
<keyword evidence="3" id="KW-0732">Signal</keyword>
<name>A0A0J1IA77_NIACI</name>
<keyword evidence="2" id="KW-0472">Membrane</keyword>
<organism evidence="4 5">
    <name type="scientific">Niallia circulans</name>
    <name type="common">Bacillus circulans</name>
    <dbReference type="NCBI Taxonomy" id="1397"/>
    <lineage>
        <taxon>Bacteria</taxon>
        <taxon>Bacillati</taxon>
        <taxon>Bacillota</taxon>
        <taxon>Bacilli</taxon>
        <taxon>Bacillales</taxon>
        <taxon>Bacillaceae</taxon>
        <taxon>Niallia</taxon>
    </lineage>
</organism>
<keyword evidence="2" id="KW-1133">Transmembrane helix</keyword>
<evidence type="ECO:0000256" key="3">
    <source>
        <dbReference type="SAM" id="SignalP"/>
    </source>
</evidence>
<keyword evidence="5" id="KW-1185">Reference proteome</keyword>
<feature type="transmembrane region" description="Helical" evidence="2">
    <location>
        <begin position="411"/>
        <end position="433"/>
    </location>
</feature>
<evidence type="ECO:0000256" key="2">
    <source>
        <dbReference type="SAM" id="Phobius"/>
    </source>
</evidence>
<keyword evidence="2" id="KW-0812">Transmembrane</keyword>